<evidence type="ECO:0000313" key="6">
    <source>
        <dbReference type="Proteomes" id="UP000018144"/>
    </source>
</evidence>
<dbReference type="SUPFAM" id="SSF50630">
    <property type="entry name" value="Acid proteases"/>
    <property type="match status" value="1"/>
</dbReference>
<dbReference type="InterPro" id="IPR021109">
    <property type="entry name" value="Peptidase_aspartic_dom_sf"/>
</dbReference>
<keyword evidence="3" id="KW-0732">Signal</keyword>
<dbReference type="Proteomes" id="UP000018144">
    <property type="component" value="Unassembled WGS sequence"/>
</dbReference>
<evidence type="ECO:0000256" key="3">
    <source>
        <dbReference type="SAM" id="SignalP"/>
    </source>
</evidence>
<dbReference type="OrthoDB" id="5361565at2759"/>
<dbReference type="AlphaFoldDB" id="U4LIN7"/>
<evidence type="ECO:0000259" key="4">
    <source>
        <dbReference type="Pfam" id="PF00026"/>
    </source>
</evidence>
<organism evidence="5 6">
    <name type="scientific">Pyronema omphalodes (strain CBS 100304)</name>
    <name type="common">Pyronema confluens</name>
    <dbReference type="NCBI Taxonomy" id="1076935"/>
    <lineage>
        <taxon>Eukaryota</taxon>
        <taxon>Fungi</taxon>
        <taxon>Dikarya</taxon>
        <taxon>Ascomycota</taxon>
        <taxon>Pezizomycotina</taxon>
        <taxon>Pezizomycetes</taxon>
        <taxon>Pezizales</taxon>
        <taxon>Pyronemataceae</taxon>
        <taxon>Pyronema</taxon>
    </lineage>
</organism>
<feature type="signal peptide" evidence="3">
    <location>
        <begin position="1"/>
        <end position="22"/>
    </location>
</feature>
<evidence type="ECO:0000313" key="5">
    <source>
        <dbReference type="EMBL" id="CCX31959.1"/>
    </source>
</evidence>
<reference evidence="5 6" key="1">
    <citation type="journal article" date="2013" name="PLoS Genet.">
        <title>The genome and development-dependent transcriptomes of Pyronema confluens: a window into fungal evolution.</title>
        <authorList>
            <person name="Traeger S."/>
            <person name="Altegoer F."/>
            <person name="Freitag M."/>
            <person name="Gabaldon T."/>
            <person name="Kempken F."/>
            <person name="Kumar A."/>
            <person name="Marcet-Houben M."/>
            <person name="Poggeler S."/>
            <person name="Stajich J.E."/>
            <person name="Nowrousian M."/>
        </authorList>
    </citation>
    <scope>NUCLEOTIDE SEQUENCE [LARGE SCALE GENOMIC DNA]</scope>
    <source>
        <strain evidence="6">CBS 100304</strain>
        <tissue evidence="5">Vegetative mycelium</tissue>
    </source>
</reference>
<feature type="region of interest" description="Disordered" evidence="1">
    <location>
        <begin position="623"/>
        <end position="648"/>
    </location>
</feature>
<name>U4LIN7_PYROM</name>
<keyword evidence="2" id="KW-0812">Transmembrane</keyword>
<dbReference type="Gene3D" id="2.40.70.10">
    <property type="entry name" value="Acid Proteases"/>
    <property type="match status" value="1"/>
</dbReference>
<protein>
    <recommendedName>
        <fullName evidence="4">Peptidase A1 domain-containing protein</fullName>
    </recommendedName>
</protein>
<accession>U4LIN7</accession>
<dbReference type="InterPro" id="IPR033121">
    <property type="entry name" value="PEPTIDASE_A1"/>
</dbReference>
<feature type="domain" description="Peptidase A1" evidence="4">
    <location>
        <begin position="147"/>
        <end position="389"/>
    </location>
</feature>
<gene>
    <name evidence="5" type="ORF">PCON_12036</name>
</gene>
<keyword evidence="6" id="KW-1185">Reference proteome</keyword>
<dbReference type="eggNOG" id="ENOG502SK68">
    <property type="taxonomic scope" value="Eukaryota"/>
</dbReference>
<dbReference type="EMBL" id="HF935702">
    <property type="protein sequence ID" value="CCX31959.1"/>
    <property type="molecule type" value="Genomic_DNA"/>
</dbReference>
<dbReference type="STRING" id="1076935.U4LIN7"/>
<feature type="chain" id="PRO_5004652061" description="Peptidase A1 domain-containing protein" evidence="3">
    <location>
        <begin position="23"/>
        <end position="648"/>
    </location>
</feature>
<feature type="transmembrane region" description="Helical" evidence="2">
    <location>
        <begin position="432"/>
        <end position="455"/>
    </location>
</feature>
<keyword evidence="2" id="KW-0472">Membrane</keyword>
<keyword evidence="2" id="KW-1133">Transmembrane helix</keyword>
<sequence length="648" mass="67947">MRPFLPVAVFAILFSSQQIVVASETPASSESATPAPPLASVSCTGDVIPLVLVSGNSNSEGAIRVNLDNKYDLRTNVSITQNDTVFGVPIGKTEKVSNAKFGGFNNGTLKLDQGGIELKEFKYRAWGNFATFGESFVKGIGLGPSSNFISSLLSAKKVPTNSYSLTYSDLWPSEGSSLPLESLILGGYDPLANSTTFSSSPLSPSNSSLLDVSISHITINLANGTQHKLTNFGAEDIKDPNSETGYSFPATLDNSLDYLILPERVIEFFKDKTLAKPLEYSSLQHPLRPRSSVNGGALYSTYLLHDKEFNGNLTIQLTNGFQATIPRKLLNRYLFDEAGSRILISSILGQPPRMNEGLEGKPKAVLGNVFLSQAVLHVDYDNSKFHLAAARHHADTVKPVITGCSPLVSSPLAADSTSSNPPAESSSKRTQVILGAVLGSILGVIAILVGILFFLKKRKRQQRLCSGGYNRYSETASTSRPSWIETEAARLEAVEKEAGLATGSMGSRAAGVSLAGSGALANTADRGSVGSTRFGDSVGSRHFAGFAATPGERGSGFSEAAAAAAQGGIAGNTAGNGSGGFVGGNGSGGLSGGRGMTVRTDGVIPEAGFTADGIRLPETPSRISVAPSRKSSIPAGRNSYFTEDLDDK</sequence>
<dbReference type="Pfam" id="PF00026">
    <property type="entry name" value="Asp"/>
    <property type="match status" value="1"/>
</dbReference>
<proteinExistence type="predicted"/>
<evidence type="ECO:0000256" key="2">
    <source>
        <dbReference type="SAM" id="Phobius"/>
    </source>
</evidence>
<evidence type="ECO:0000256" key="1">
    <source>
        <dbReference type="SAM" id="MobiDB-lite"/>
    </source>
</evidence>